<dbReference type="InterPro" id="IPR036236">
    <property type="entry name" value="Znf_C2H2_sf"/>
</dbReference>
<accession>A0ABR3YPW9</accession>
<dbReference type="EMBL" id="JAWDJO010000200">
    <property type="protein sequence ID" value="KAL1889933.1"/>
    <property type="molecule type" value="Genomic_DNA"/>
</dbReference>
<proteinExistence type="predicted"/>
<name>A0ABR3YPW9_9PEZI</name>
<gene>
    <name evidence="2" type="ORF">Cpir12675_005601</name>
</gene>
<sequence length="535" mass="59939">MAIKNNMSLTDMRKAWAMSVKTTDSAPEAVMSVSGSNDTVSPDQTMVDMSMLSNETTLVGSPACSNTQKQSGNELTCMVCNVSPTDKVHLDAHLNSKAHQNAVNQLRVASDNNASSRQKLESFIAWCEYHHVELPSLVLDMSKQNRNIRGRRDGYLNSAHYVTEQARRFTAADPYRGMYYDGLPSMSEAFNPHRVPQYLQGPTYFPQIQPHLASIPPDQPIESIERDEEEVKDRGSDNGIEYRPYGRQHVPHRASNKKFTIHGKYSATIVKVKRGFNTFAGVKDREPPQLKGLCLPGIGIWDSATPSQRRYRNQRKGNEAVKRIELLASMVKTTEEVWNLAMQKERERHIYDIPSSPNSPILAQPMVRPPPCVMEPAAFLLSAIDGRTNAKDPGSNLALDGHCAQDEYRPEDPILNKQMPMTKTGEAECHQSSIMTSKEQESSINYSSHHQGLSMFNNNSVLPPLHPSPASLAYHTIDQNMINNLSLPSVLYQVPGNNMQDSSKEKEPEPKISYHEMLPSFLYNLASLKNDESSR</sequence>
<dbReference type="SUPFAM" id="SSF57667">
    <property type="entry name" value="beta-beta-alpha zinc fingers"/>
    <property type="match status" value="1"/>
</dbReference>
<keyword evidence="3" id="KW-1185">Reference proteome</keyword>
<dbReference type="InterPro" id="IPR013087">
    <property type="entry name" value="Znf_C2H2_type"/>
</dbReference>
<evidence type="ECO:0000313" key="2">
    <source>
        <dbReference type="EMBL" id="KAL1889933.1"/>
    </source>
</evidence>
<dbReference type="Gene3D" id="3.30.160.60">
    <property type="entry name" value="Classic Zinc Finger"/>
    <property type="match status" value="1"/>
</dbReference>
<reference evidence="2 3" key="1">
    <citation type="journal article" date="2024" name="IMA Fungus">
        <title>IMA Genome - F19 : A genome assembly and annotation guide to empower mycologists, including annotated draft genome sequences of Ceratocystis pirilliformis, Diaporthe australafricana, Fusarium ophioides, Paecilomyces lecythidis, and Sporothrix stenoceras.</title>
        <authorList>
            <person name="Aylward J."/>
            <person name="Wilson A.M."/>
            <person name="Visagie C.M."/>
            <person name="Spraker J."/>
            <person name="Barnes I."/>
            <person name="Buitendag C."/>
            <person name="Ceriani C."/>
            <person name="Del Mar Angel L."/>
            <person name="du Plessis D."/>
            <person name="Fuchs T."/>
            <person name="Gasser K."/>
            <person name="Kramer D."/>
            <person name="Li W."/>
            <person name="Munsamy K."/>
            <person name="Piso A."/>
            <person name="Price J.L."/>
            <person name="Sonnekus B."/>
            <person name="Thomas C."/>
            <person name="van der Nest A."/>
            <person name="van Dijk A."/>
            <person name="van Heerden A."/>
            <person name="van Vuuren N."/>
            <person name="Yilmaz N."/>
            <person name="Duong T.A."/>
            <person name="van der Merwe N.A."/>
            <person name="Wingfield M.J."/>
            <person name="Wingfield B.D."/>
        </authorList>
    </citation>
    <scope>NUCLEOTIDE SEQUENCE [LARGE SCALE GENOMIC DNA]</scope>
    <source>
        <strain evidence="2 3">CMW 12675</strain>
    </source>
</reference>
<dbReference type="Proteomes" id="UP001583280">
    <property type="component" value="Unassembled WGS sequence"/>
</dbReference>
<comment type="caution">
    <text evidence="2">The sequence shown here is derived from an EMBL/GenBank/DDBJ whole genome shotgun (WGS) entry which is preliminary data.</text>
</comment>
<feature type="domain" description="C2H2-type" evidence="1">
    <location>
        <begin position="75"/>
        <end position="99"/>
    </location>
</feature>
<organism evidence="2 3">
    <name type="scientific">Ceratocystis pirilliformis</name>
    <dbReference type="NCBI Taxonomy" id="259994"/>
    <lineage>
        <taxon>Eukaryota</taxon>
        <taxon>Fungi</taxon>
        <taxon>Dikarya</taxon>
        <taxon>Ascomycota</taxon>
        <taxon>Pezizomycotina</taxon>
        <taxon>Sordariomycetes</taxon>
        <taxon>Hypocreomycetidae</taxon>
        <taxon>Microascales</taxon>
        <taxon>Ceratocystidaceae</taxon>
        <taxon>Ceratocystis</taxon>
    </lineage>
</organism>
<evidence type="ECO:0000313" key="3">
    <source>
        <dbReference type="Proteomes" id="UP001583280"/>
    </source>
</evidence>
<evidence type="ECO:0000259" key="1">
    <source>
        <dbReference type="Pfam" id="PF12874"/>
    </source>
</evidence>
<dbReference type="Pfam" id="PF12874">
    <property type="entry name" value="zf-met"/>
    <property type="match status" value="1"/>
</dbReference>
<protein>
    <recommendedName>
        <fullName evidence="1">C2H2-type domain-containing protein</fullName>
    </recommendedName>
</protein>